<keyword evidence="3" id="KW-1185">Reference proteome</keyword>
<evidence type="ECO:0000313" key="3">
    <source>
        <dbReference type="Proteomes" id="UP000266723"/>
    </source>
</evidence>
<name>A0ABQ7CVS6_BRACR</name>
<accession>A0ABQ7CVS6</accession>
<feature type="region of interest" description="Disordered" evidence="1">
    <location>
        <begin position="49"/>
        <end position="79"/>
    </location>
</feature>
<proteinExistence type="predicted"/>
<organism evidence="2 3">
    <name type="scientific">Brassica cretica</name>
    <name type="common">Mustard</name>
    <dbReference type="NCBI Taxonomy" id="69181"/>
    <lineage>
        <taxon>Eukaryota</taxon>
        <taxon>Viridiplantae</taxon>
        <taxon>Streptophyta</taxon>
        <taxon>Embryophyta</taxon>
        <taxon>Tracheophyta</taxon>
        <taxon>Spermatophyta</taxon>
        <taxon>Magnoliopsida</taxon>
        <taxon>eudicotyledons</taxon>
        <taxon>Gunneridae</taxon>
        <taxon>Pentapetalae</taxon>
        <taxon>rosids</taxon>
        <taxon>malvids</taxon>
        <taxon>Brassicales</taxon>
        <taxon>Brassicaceae</taxon>
        <taxon>Brassiceae</taxon>
        <taxon>Brassica</taxon>
    </lineage>
</organism>
<evidence type="ECO:0000313" key="2">
    <source>
        <dbReference type="EMBL" id="KAF3563522.1"/>
    </source>
</evidence>
<dbReference type="EMBL" id="QGKV02000759">
    <property type="protein sequence ID" value="KAF3563522.1"/>
    <property type="molecule type" value="Genomic_DNA"/>
</dbReference>
<gene>
    <name evidence="2" type="ORF">DY000_02014517</name>
</gene>
<comment type="caution">
    <text evidence="2">The sequence shown here is derived from an EMBL/GenBank/DDBJ whole genome shotgun (WGS) entry which is preliminary data.</text>
</comment>
<dbReference type="Proteomes" id="UP000266723">
    <property type="component" value="Unassembled WGS sequence"/>
</dbReference>
<protein>
    <submittedName>
        <fullName evidence="2">Uncharacterized protein</fullName>
    </submittedName>
</protein>
<evidence type="ECO:0000256" key="1">
    <source>
        <dbReference type="SAM" id="MobiDB-lite"/>
    </source>
</evidence>
<reference evidence="2 3" key="1">
    <citation type="journal article" date="2020" name="BMC Genomics">
        <title>Intraspecific diversification of the crop wild relative Brassica cretica Lam. using demographic model selection.</title>
        <authorList>
            <person name="Kioukis A."/>
            <person name="Michalopoulou V.A."/>
            <person name="Briers L."/>
            <person name="Pirintsos S."/>
            <person name="Studholme D.J."/>
            <person name="Pavlidis P."/>
            <person name="Sarris P.F."/>
        </authorList>
    </citation>
    <scope>NUCLEOTIDE SEQUENCE [LARGE SCALE GENOMIC DNA]</scope>
    <source>
        <strain evidence="3">cv. PFS-1207/04</strain>
    </source>
</reference>
<feature type="compositionally biased region" description="Basic and acidic residues" evidence="1">
    <location>
        <begin position="54"/>
        <end position="70"/>
    </location>
</feature>
<sequence>MAVSSAKVVARWELMREWLNHQTGSWDPAVTLEQYKTVKTIEAELLGLPAPSLNDEHEIPGPAEAEKTPEPTDDDPPAE</sequence>